<comment type="caution">
    <text evidence="3">The sequence shown here is derived from an EMBL/GenBank/DDBJ whole genome shotgun (WGS) entry which is preliminary data.</text>
</comment>
<name>A0A9N9IYX0_9GLOM</name>
<keyword evidence="2" id="KW-0812">Transmembrane</keyword>
<organism evidence="3 4">
    <name type="scientific">Cetraspora pellucida</name>
    <dbReference type="NCBI Taxonomy" id="1433469"/>
    <lineage>
        <taxon>Eukaryota</taxon>
        <taxon>Fungi</taxon>
        <taxon>Fungi incertae sedis</taxon>
        <taxon>Mucoromycota</taxon>
        <taxon>Glomeromycotina</taxon>
        <taxon>Glomeromycetes</taxon>
        <taxon>Diversisporales</taxon>
        <taxon>Gigasporaceae</taxon>
        <taxon>Cetraspora</taxon>
    </lineage>
</organism>
<protein>
    <submittedName>
        <fullName evidence="3">17985_t:CDS:1</fullName>
    </submittedName>
</protein>
<evidence type="ECO:0000256" key="1">
    <source>
        <dbReference type="SAM" id="MobiDB-lite"/>
    </source>
</evidence>
<feature type="non-terminal residue" evidence="3">
    <location>
        <position position="260"/>
    </location>
</feature>
<proteinExistence type="predicted"/>
<evidence type="ECO:0000313" key="3">
    <source>
        <dbReference type="EMBL" id="CAG8757828.1"/>
    </source>
</evidence>
<keyword evidence="4" id="KW-1185">Reference proteome</keyword>
<dbReference type="PANTHER" id="PTHR45786:SF74">
    <property type="entry name" value="ATP-DEPENDENT DNA HELICASE"/>
    <property type="match status" value="1"/>
</dbReference>
<dbReference type="PANTHER" id="PTHR45786">
    <property type="entry name" value="DNA BINDING PROTEIN-LIKE"/>
    <property type="match status" value="1"/>
</dbReference>
<sequence length="260" mass="30222">KKNKERQMLIESAKTELWKQKYNVTKDASKMRMLIDSIILIAELTVFIVIHYYCSWKVLGCAVQMGRIGALRPENGVKPCYLQIYIYDTQHELQHRINAIPNSNLDSTIIQNLTTMFDEINLYVINFRYISKLPAKNFRCLSMLIHADILGLDQRTYNNPTASQDKNRDIIDETSDDDNGNNIENGNSSIKQRRKFESTMEFYAYKLQIQPIHSKTVIDYDLPELLPETINRELPIMLIEELSYKVISNDFAKANTLNES</sequence>
<keyword evidence="2" id="KW-0472">Membrane</keyword>
<dbReference type="EMBL" id="CAJVQA010019173">
    <property type="protein sequence ID" value="CAG8757828.1"/>
    <property type="molecule type" value="Genomic_DNA"/>
</dbReference>
<feature type="transmembrane region" description="Helical" evidence="2">
    <location>
        <begin position="33"/>
        <end position="53"/>
    </location>
</feature>
<feature type="compositionally biased region" description="Low complexity" evidence="1">
    <location>
        <begin position="180"/>
        <end position="190"/>
    </location>
</feature>
<evidence type="ECO:0000256" key="2">
    <source>
        <dbReference type="SAM" id="Phobius"/>
    </source>
</evidence>
<keyword evidence="2" id="KW-1133">Transmembrane helix</keyword>
<evidence type="ECO:0000313" key="4">
    <source>
        <dbReference type="Proteomes" id="UP000789759"/>
    </source>
</evidence>
<feature type="region of interest" description="Disordered" evidence="1">
    <location>
        <begin position="158"/>
        <end position="190"/>
    </location>
</feature>
<accession>A0A9N9IYX0</accession>
<dbReference type="OrthoDB" id="1748060at2759"/>
<dbReference type="Proteomes" id="UP000789759">
    <property type="component" value="Unassembled WGS sequence"/>
</dbReference>
<reference evidence="3" key="1">
    <citation type="submission" date="2021-06" db="EMBL/GenBank/DDBJ databases">
        <authorList>
            <person name="Kallberg Y."/>
            <person name="Tangrot J."/>
            <person name="Rosling A."/>
        </authorList>
    </citation>
    <scope>NUCLEOTIDE SEQUENCE</scope>
    <source>
        <strain evidence="3">FL966</strain>
    </source>
</reference>
<gene>
    <name evidence="3" type="ORF">CPELLU_LOCUS15113</name>
</gene>
<dbReference type="AlphaFoldDB" id="A0A9N9IYX0"/>